<evidence type="ECO:0000313" key="3">
    <source>
        <dbReference type="EMBL" id="GAA94441.1"/>
    </source>
</evidence>
<organism evidence="3 4">
    <name type="scientific">Mixia osmundae (strain CBS 9802 / IAM 14324 / JCM 22182 / KY 12970)</name>
    <dbReference type="NCBI Taxonomy" id="764103"/>
    <lineage>
        <taxon>Eukaryota</taxon>
        <taxon>Fungi</taxon>
        <taxon>Dikarya</taxon>
        <taxon>Basidiomycota</taxon>
        <taxon>Pucciniomycotina</taxon>
        <taxon>Mixiomycetes</taxon>
        <taxon>Mixiales</taxon>
        <taxon>Mixiaceae</taxon>
        <taxon>Mixia</taxon>
    </lineage>
</organism>
<keyword evidence="2" id="KW-0472">Membrane</keyword>
<feature type="transmembrane region" description="Helical" evidence="2">
    <location>
        <begin position="369"/>
        <end position="392"/>
    </location>
</feature>
<feature type="transmembrane region" description="Helical" evidence="2">
    <location>
        <begin position="71"/>
        <end position="98"/>
    </location>
</feature>
<reference evidence="3 4" key="1">
    <citation type="journal article" date="2011" name="J. Gen. Appl. Microbiol.">
        <title>Draft genome sequencing of the enigmatic basidiomycete Mixia osmundae.</title>
        <authorList>
            <person name="Nishida H."/>
            <person name="Nagatsuka Y."/>
            <person name="Sugiyama J."/>
        </authorList>
    </citation>
    <scope>NUCLEOTIDE SEQUENCE [LARGE SCALE GENOMIC DNA]</scope>
    <source>
        <strain evidence="4">CBS 9802 / IAM 14324 / JCM 22182 / KY 12970</strain>
    </source>
</reference>
<protein>
    <submittedName>
        <fullName evidence="3">Uncharacterized protein</fullName>
    </submittedName>
</protein>
<dbReference type="RefSeq" id="XP_014564909.1">
    <property type="nucleotide sequence ID" value="XM_014709423.1"/>
</dbReference>
<keyword evidence="2" id="KW-1133">Transmembrane helix</keyword>
<evidence type="ECO:0000256" key="1">
    <source>
        <dbReference type="SAM" id="MobiDB-lite"/>
    </source>
</evidence>
<dbReference type="AlphaFoldDB" id="G7DV31"/>
<proteinExistence type="predicted"/>
<feature type="transmembrane region" description="Helical" evidence="2">
    <location>
        <begin position="331"/>
        <end position="349"/>
    </location>
</feature>
<comment type="caution">
    <text evidence="3">The sequence shown here is derived from an EMBL/GenBank/DDBJ whole genome shotgun (WGS) entry which is preliminary data.</text>
</comment>
<name>G7DV31_MIXOS</name>
<evidence type="ECO:0000313" key="4">
    <source>
        <dbReference type="Proteomes" id="UP000009131"/>
    </source>
</evidence>
<feature type="transmembrane region" description="Helical" evidence="2">
    <location>
        <begin position="226"/>
        <end position="245"/>
    </location>
</feature>
<gene>
    <name evidence="3" type="primary">Mo01093</name>
    <name evidence="3" type="ORF">E5Q_01093</name>
</gene>
<keyword evidence="2" id="KW-0812">Transmembrane</keyword>
<feature type="transmembrane region" description="Helical" evidence="2">
    <location>
        <begin position="162"/>
        <end position="185"/>
    </location>
</feature>
<feature type="transmembrane region" description="Helical" evidence="2">
    <location>
        <begin position="30"/>
        <end position="50"/>
    </location>
</feature>
<feature type="region of interest" description="Disordered" evidence="1">
    <location>
        <begin position="446"/>
        <end position="466"/>
    </location>
</feature>
<reference evidence="3 4" key="2">
    <citation type="journal article" date="2012" name="Open Biol.">
        <title>Characteristics of nucleosomes and linker DNA regions on the genome of the basidiomycete Mixia osmundae revealed by mono- and dinucleosome mapping.</title>
        <authorList>
            <person name="Nishida H."/>
            <person name="Kondo S."/>
            <person name="Matsumoto T."/>
            <person name="Suzuki Y."/>
            <person name="Yoshikawa H."/>
            <person name="Taylor T.D."/>
            <person name="Sugiyama J."/>
        </authorList>
    </citation>
    <scope>NUCLEOTIDE SEQUENCE [LARGE SCALE GENOMIC DNA]</scope>
    <source>
        <strain evidence="4">CBS 9802 / IAM 14324 / JCM 22182 / KY 12970</strain>
    </source>
</reference>
<feature type="transmembrane region" description="Helical" evidence="2">
    <location>
        <begin position="110"/>
        <end position="129"/>
    </location>
</feature>
<dbReference type="EMBL" id="BABT02000035">
    <property type="protein sequence ID" value="GAA94441.1"/>
    <property type="molecule type" value="Genomic_DNA"/>
</dbReference>
<accession>G7DV31</accession>
<dbReference type="HOGENOM" id="CLU_586714_0_0_1"/>
<sequence>MALDALQTSIPSLRLPGIAAASAPSVNGNVWTLVSIVSLDLIALFVAFALRYAAGRHRRALFVKRETAEGVYVVPHTQSLGAIWLTLVNALLLMQLVAARQTFVYQRARSLLQFASCLMPFAVFGYLWTRLTSIVYACHLSSTEVAFPRTWQRRIFHFGPRLLNRLCWLTPPLLAVPILALSLAFPITFAKSQSLAQAILAADTPQPLLAQQSEHLVSTADTMFSILWSIWATVFVLLGILLLIYSAHLFRAIRASSAHVVADSNSRIPSEMPPLPVMSKTDRPAVSRDPSAFSKRFSGLSTRKYTLQESLRESSLERYAEDDPMLKGRSIIILETCASICFICSWIAISLLRASAQVLRTPHVGSLRSWYALLGSVWLTVVVAVIETAFLLRRSIVAYTNGKTDTKPITEHEDKQLFDQIFAHVQRVASPILASSATLPSSFMTFSPASSEEVSPTADKPKTPWA</sequence>
<dbReference type="InParanoid" id="G7DV31"/>
<dbReference type="Proteomes" id="UP000009131">
    <property type="component" value="Unassembled WGS sequence"/>
</dbReference>
<keyword evidence="4" id="KW-1185">Reference proteome</keyword>
<evidence type="ECO:0000256" key="2">
    <source>
        <dbReference type="SAM" id="Phobius"/>
    </source>
</evidence>